<evidence type="ECO:0000313" key="1">
    <source>
        <dbReference type="EMBL" id="MCH7411759.1"/>
    </source>
</evidence>
<keyword evidence="2" id="KW-1185">Reference proteome</keyword>
<gene>
    <name evidence="1" type="ORF">MM239_20400</name>
</gene>
<sequence length="58" mass="6382">MSPYSAFCNNPIRYNDPDGRCPECEENVIDPIDGQSYTSTGGAEYTFGNGEWTRQGGI</sequence>
<evidence type="ECO:0000313" key="2">
    <source>
        <dbReference type="Proteomes" id="UP001165489"/>
    </source>
</evidence>
<name>A0ABS9V6B0_9BACT</name>
<dbReference type="Proteomes" id="UP001165489">
    <property type="component" value="Unassembled WGS sequence"/>
</dbReference>
<reference evidence="1" key="1">
    <citation type="submission" date="2022-03" db="EMBL/GenBank/DDBJ databases">
        <title>De novo assembled genomes of Belliella spp. (Cyclobacteriaceae) strains.</title>
        <authorList>
            <person name="Szabo A."/>
            <person name="Korponai K."/>
            <person name="Felfoldi T."/>
        </authorList>
    </citation>
    <scope>NUCLEOTIDE SEQUENCE</scope>
    <source>
        <strain evidence="1">DSM 111904</strain>
    </source>
</reference>
<accession>A0ABS9V6B0</accession>
<dbReference type="EMBL" id="JAKZGP010000112">
    <property type="protein sequence ID" value="MCH7411759.1"/>
    <property type="molecule type" value="Genomic_DNA"/>
</dbReference>
<protein>
    <recommendedName>
        <fullName evidence="3">RHS repeat-associated core domain-containing protein</fullName>
    </recommendedName>
</protein>
<evidence type="ECO:0008006" key="3">
    <source>
        <dbReference type="Google" id="ProtNLM"/>
    </source>
</evidence>
<comment type="caution">
    <text evidence="1">The sequence shown here is derived from an EMBL/GenBank/DDBJ whole genome shotgun (WGS) entry which is preliminary data.</text>
</comment>
<proteinExistence type="predicted"/>
<organism evidence="1 2">
    <name type="scientific">Belliella filtrata</name>
    <dbReference type="NCBI Taxonomy" id="2923435"/>
    <lineage>
        <taxon>Bacteria</taxon>
        <taxon>Pseudomonadati</taxon>
        <taxon>Bacteroidota</taxon>
        <taxon>Cytophagia</taxon>
        <taxon>Cytophagales</taxon>
        <taxon>Cyclobacteriaceae</taxon>
        <taxon>Belliella</taxon>
    </lineage>
</organism>